<evidence type="ECO:0000313" key="2">
    <source>
        <dbReference type="EMBL" id="MCF2948019.1"/>
    </source>
</evidence>
<dbReference type="RefSeq" id="WP_235311576.1">
    <property type="nucleotide sequence ID" value="NZ_JAKGAS010000003.1"/>
</dbReference>
<dbReference type="SUPFAM" id="SSF51182">
    <property type="entry name" value="RmlC-like cupins"/>
    <property type="match status" value="1"/>
</dbReference>
<evidence type="ECO:0000256" key="1">
    <source>
        <dbReference type="SAM" id="SignalP"/>
    </source>
</evidence>
<dbReference type="Pfam" id="PF14499">
    <property type="entry name" value="DUF4437"/>
    <property type="match status" value="1"/>
</dbReference>
<organism evidence="2 3">
    <name type="scientific">Paraglaciecola algarum</name>
    <dbReference type="NCBI Taxonomy" id="3050085"/>
    <lineage>
        <taxon>Bacteria</taxon>
        <taxon>Pseudomonadati</taxon>
        <taxon>Pseudomonadota</taxon>
        <taxon>Gammaproteobacteria</taxon>
        <taxon>Alteromonadales</taxon>
        <taxon>Alteromonadaceae</taxon>
        <taxon>Paraglaciecola</taxon>
    </lineage>
</organism>
<evidence type="ECO:0000313" key="3">
    <source>
        <dbReference type="Proteomes" id="UP001521137"/>
    </source>
</evidence>
<dbReference type="InterPro" id="IPR028013">
    <property type="entry name" value="DUF4437"/>
</dbReference>
<gene>
    <name evidence="2" type="ORF">L0668_07865</name>
</gene>
<dbReference type="Gene3D" id="2.60.120.10">
    <property type="entry name" value="Jelly Rolls"/>
    <property type="match status" value="1"/>
</dbReference>
<keyword evidence="1" id="KW-0732">Signal</keyword>
<feature type="signal peptide" evidence="1">
    <location>
        <begin position="1"/>
        <end position="20"/>
    </location>
</feature>
<dbReference type="InterPro" id="IPR011051">
    <property type="entry name" value="RmlC_Cupin_sf"/>
</dbReference>
<keyword evidence="3" id="KW-1185">Reference proteome</keyword>
<sequence>MFLKTTILTLALSLNCISNAAPVNASKPVSKLVPAADINWGYLNPLRGDKSPGAADLWGDRTKNVATGMLVKFNKGFSSPPHIHNISYRGVVIKGAMFNGDPNAKSIWMPTGSFWTQPAGENHITAANESENLIYLEIDSGPYLVKSPAEQFDNGERPINLHQSNMVWLDQTYMKPIVGQDIEITLLWGSPKSGSLAGTMLKIPAGFSGVITTPATEFKAIVIKGEIDYQSTETASTKSLTAGSYFSSTSQFKHVISNVKEPTLVYVRSNQMYQVSSN</sequence>
<reference evidence="2 3" key="1">
    <citation type="submission" date="2022-01" db="EMBL/GenBank/DDBJ databases">
        <title>Paraglaciecola sp. G1-23.</title>
        <authorList>
            <person name="Jin M.S."/>
            <person name="Han D.M."/>
            <person name="Kim H.M."/>
            <person name="Jeon C.O."/>
        </authorList>
    </citation>
    <scope>NUCLEOTIDE SEQUENCE [LARGE SCALE GENOMIC DNA]</scope>
    <source>
        <strain evidence="2 3">G1-23</strain>
    </source>
</reference>
<proteinExistence type="predicted"/>
<feature type="chain" id="PRO_5045404776" evidence="1">
    <location>
        <begin position="21"/>
        <end position="278"/>
    </location>
</feature>
<protein>
    <submittedName>
        <fullName evidence="2">DUF4437 domain-containing protein</fullName>
    </submittedName>
</protein>
<comment type="caution">
    <text evidence="2">The sequence shown here is derived from an EMBL/GenBank/DDBJ whole genome shotgun (WGS) entry which is preliminary data.</text>
</comment>
<dbReference type="EMBL" id="JAKGAS010000003">
    <property type="protein sequence ID" value="MCF2948019.1"/>
    <property type="molecule type" value="Genomic_DNA"/>
</dbReference>
<name>A0ABS9D5R4_9ALTE</name>
<dbReference type="Proteomes" id="UP001521137">
    <property type="component" value="Unassembled WGS sequence"/>
</dbReference>
<accession>A0ABS9D5R4</accession>
<dbReference type="CDD" id="cd06989">
    <property type="entry name" value="cupin_DRT102"/>
    <property type="match status" value="1"/>
</dbReference>
<dbReference type="InterPro" id="IPR014710">
    <property type="entry name" value="RmlC-like_jellyroll"/>
</dbReference>